<dbReference type="Proteomes" id="UP001530315">
    <property type="component" value="Unassembled WGS sequence"/>
</dbReference>
<evidence type="ECO:0000256" key="5">
    <source>
        <dbReference type="SAM" id="MobiDB-lite"/>
    </source>
</evidence>
<dbReference type="InterPro" id="IPR011545">
    <property type="entry name" value="DEAD/DEAH_box_helicase_dom"/>
</dbReference>
<dbReference type="GO" id="GO:0004386">
    <property type="term" value="F:helicase activity"/>
    <property type="evidence" value="ECO:0007669"/>
    <property type="project" value="UniProtKB-KW"/>
</dbReference>
<dbReference type="SMART" id="SM00490">
    <property type="entry name" value="HELICc"/>
    <property type="match status" value="1"/>
</dbReference>
<dbReference type="PROSITE" id="PS51194">
    <property type="entry name" value="HELICASE_CTER"/>
    <property type="match status" value="1"/>
</dbReference>
<feature type="compositionally biased region" description="Low complexity" evidence="5">
    <location>
        <begin position="73"/>
        <end position="120"/>
    </location>
</feature>
<feature type="region of interest" description="Disordered" evidence="5">
    <location>
        <begin position="31"/>
        <end position="172"/>
    </location>
</feature>
<proteinExistence type="predicted"/>
<feature type="compositionally biased region" description="Acidic residues" evidence="5">
    <location>
        <begin position="773"/>
        <end position="783"/>
    </location>
</feature>
<evidence type="ECO:0000256" key="1">
    <source>
        <dbReference type="ARBA" id="ARBA00022741"/>
    </source>
</evidence>
<evidence type="ECO:0000313" key="9">
    <source>
        <dbReference type="Proteomes" id="UP001530315"/>
    </source>
</evidence>
<dbReference type="CDD" id="cd18787">
    <property type="entry name" value="SF2_C_DEAD"/>
    <property type="match status" value="1"/>
</dbReference>
<evidence type="ECO:0000256" key="4">
    <source>
        <dbReference type="ARBA" id="ARBA00022840"/>
    </source>
</evidence>
<evidence type="ECO:0000256" key="3">
    <source>
        <dbReference type="ARBA" id="ARBA00022806"/>
    </source>
</evidence>
<dbReference type="Pfam" id="PF00270">
    <property type="entry name" value="DEAD"/>
    <property type="match status" value="1"/>
</dbReference>
<keyword evidence="3" id="KW-0347">Helicase</keyword>
<feature type="compositionally biased region" description="Gly residues" evidence="5">
    <location>
        <begin position="499"/>
        <end position="511"/>
    </location>
</feature>
<evidence type="ECO:0000259" key="7">
    <source>
        <dbReference type="PROSITE" id="PS51194"/>
    </source>
</evidence>
<sequence>MSATRTKTAMAAAIAAAAMMTTMLTMETIGATTSSSGTQPTTTSTTRIHHRRRHRRRRHDVAALVIHHRRRPSSSSSSLSTPSTTTTTTTTTWPRPTTTVVRFTPSSSMTTTTTTSSMTSYHERRTTTTAAAGSGDGDGRAASADARRGKEGEPASRRKGGGGGVGGEGRGMRRRRNIMPAVSDAGGGRDDAFGDFDYDDYDDGDYYFRGNDDRTSRLNHYYRAGRPGLVRTNDSRHPPPSTFFSRKSIDDVIVSRRARDDDFGEDFRRLCAAANIYRPSRVQSLAWPSLLRGESCVVADQTGSGKTLAYLLPLLARMMRADRDRDHDHDGGGRKKTRRRIRRGGGGRSDGGRPRVVILAPTAELADQIHAVCVYLSEGLKTSSSLSLSSSSSSSSLSSSSSSSSPASWTFRSFVTTAAGSRVTNIRDQIRLLRSMSVDVLISTPGRLATILRTRNSGLDLGDVGALVLDEVDFLMVDKTFGPQLRAVGAAVRQDDGGRGGGGGGGGGGGVVDDDPKDDDDVDVVAGTQFVFVTATLPTDVLDAIRAEVPNVTELRGPGLHRITPAVQQTLVDVSVPSTMNRDQRACFDLKVRELLKALRGRRCDRTLVFCNTVETCRDVENALKRDDRGGKRSRVWAYHNALSPDNRLRNLHAFSSSPSREEDNERGGAYAEGVLVCTDRAARGVDFESNPVDHVVLFDFPKDPAEYVRRVGRTARAGRAGASTVFAYGWQLPIARQIMGLGGGGDKDGKGGGKSKGNAKLEGFTMMKSDDGWDNEMNDKEDEYNVKGGARKRKDTVGTAARNEETNEEDE</sequence>
<dbReference type="PROSITE" id="PS51192">
    <property type="entry name" value="HELICASE_ATP_BIND_1"/>
    <property type="match status" value="1"/>
</dbReference>
<reference evidence="8 9" key="1">
    <citation type="submission" date="2024-10" db="EMBL/GenBank/DDBJ databases">
        <title>Updated reference genomes for cyclostephanoid diatoms.</title>
        <authorList>
            <person name="Roberts W.R."/>
            <person name="Alverson A.J."/>
        </authorList>
    </citation>
    <scope>NUCLEOTIDE SEQUENCE [LARGE SCALE GENOMIC DNA]</scope>
    <source>
        <strain evidence="8 9">AJA276-08</strain>
    </source>
</reference>
<evidence type="ECO:0000259" key="6">
    <source>
        <dbReference type="PROSITE" id="PS51192"/>
    </source>
</evidence>
<feature type="compositionally biased region" description="Basic residues" evidence="5">
    <location>
        <begin position="334"/>
        <end position="345"/>
    </location>
</feature>
<feature type="region of interest" description="Disordered" evidence="5">
    <location>
        <begin position="492"/>
        <end position="518"/>
    </location>
</feature>
<organism evidence="8 9">
    <name type="scientific">Stephanodiscus triporus</name>
    <dbReference type="NCBI Taxonomy" id="2934178"/>
    <lineage>
        <taxon>Eukaryota</taxon>
        <taxon>Sar</taxon>
        <taxon>Stramenopiles</taxon>
        <taxon>Ochrophyta</taxon>
        <taxon>Bacillariophyta</taxon>
        <taxon>Coscinodiscophyceae</taxon>
        <taxon>Thalassiosirophycidae</taxon>
        <taxon>Stephanodiscales</taxon>
        <taxon>Stephanodiscaceae</taxon>
        <taxon>Stephanodiscus</taxon>
    </lineage>
</organism>
<protein>
    <recommendedName>
        <fullName evidence="10">RNA helicase</fullName>
    </recommendedName>
</protein>
<dbReference type="SMART" id="SM00487">
    <property type="entry name" value="DEXDc"/>
    <property type="match status" value="1"/>
</dbReference>
<keyword evidence="9" id="KW-1185">Reference proteome</keyword>
<feature type="compositionally biased region" description="Low complexity" evidence="5">
    <location>
        <begin position="31"/>
        <end position="46"/>
    </location>
</feature>
<comment type="caution">
    <text evidence="8">The sequence shown here is derived from an EMBL/GenBank/DDBJ whole genome shotgun (WGS) entry which is preliminary data.</text>
</comment>
<feature type="compositionally biased region" description="Basic residues" evidence="5">
    <location>
        <begin position="47"/>
        <end position="59"/>
    </location>
</feature>
<dbReference type="InterPro" id="IPR027417">
    <property type="entry name" value="P-loop_NTPase"/>
</dbReference>
<accession>A0ABD3NDV8</accession>
<feature type="region of interest" description="Disordered" evidence="5">
    <location>
        <begin position="322"/>
        <end position="354"/>
    </location>
</feature>
<dbReference type="Gene3D" id="3.40.50.300">
    <property type="entry name" value="P-loop containing nucleotide triphosphate hydrolases"/>
    <property type="match status" value="2"/>
</dbReference>
<evidence type="ECO:0000313" key="8">
    <source>
        <dbReference type="EMBL" id="KAL3774256.1"/>
    </source>
</evidence>
<gene>
    <name evidence="8" type="ORF">ACHAW5_010088</name>
</gene>
<feature type="compositionally biased region" description="Basic and acidic residues" evidence="5">
    <location>
        <begin position="145"/>
        <end position="156"/>
    </location>
</feature>
<feature type="domain" description="Helicase ATP-binding" evidence="6">
    <location>
        <begin position="287"/>
        <end position="555"/>
    </location>
</feature>
<evidence type="ECO:0000256" key="2">
    <source>
        <dbReference type="ARBA" id="ARBA00022801"/>
    </source>
</evidence>
<keyword evidence="2" id="KW-0378">Hydrolase</keyword>
<feature type="domain" description="Helicase C-terminal" evidence="7">
    <location>
        <begin position="591"/>
        <end position="773"/>
    </location>
</feature>
<dbReference type="InterPro" id="IPR014001">
    <property type="entry name" value="Helicase_ATP-bd"/>
</dbReference>
<evidence type="ECO:0008006" key="10">
    <source>
        <dbReference type="Google" id="ProtNLM"/>
    </source>
</evidence>
<feature type="compositionally biased region" description="Basic and acidic residues" evidence="5">
    <location>
        <begin position="322"/>
        <end position="333"/>
    </location>
</feature>
<dbReference type="InterPro" id="IPR001650">
    <property type="entry name" value="Helicase_C-like"/>
</dbReference>
<feature type="region of interest" description="Disordered" evidence="5">
    <location>
        <begin position="744"/>
        <end position="812"/>
    </location>
</feature>
<keyword evidence="1" id="KW-0547">Nucleotide-binding</keyword>
<dbReference type="GO" id="GO:0016787">
    <property type="term" value="F:hydrolase activity"/>
    <property type="evidence" value="ECO:0007669"/>
    <property type="project" value="UniProtKB-KW"/>
</dbReference>
<dbReference type="EMBL" id="JALLAZ020001479">
    <property type="protein sequence ID" value="KAL3774256.1"/>
    <property type="molecule type" value="Genomic_DNA"/>
</dbReference>
<dbReference type="Pfam" id="PF00271">
    <property type="entry name" value="Helicase_C"/>
    <property type="match status" value="1"/>
</dbReference>
<keyword evidence="4" id="KW-0067">ATP-binding</keyword>
<dbReference type="SUPFAM" id="SSF52540">
    <property type="entry name" value="P-loop containing nucleoside triphosphate hydrolases"/>
    <property type="match status" value="1"/>
</dbReference>
<name>A0ABD3NDV8_9STRA</name>
<dbReference type="PANTHER" id="PTHR47960">
    <property type="entry name" value="DEAD-BOX ATP-DEPENDENT RNA HELICASE 50"/>
    <property type="match status" value="1"/>
</dbReference>
<dbReference type="AlphaFoldDB" id="A0ABD3NDV8"/>
<dbReference type="GO" id="GO:0005524">
    <property type="term" value="F:ATP binding"/>
    <property type="evidence" value="ECO:0007669"/>
    <property type="project" value="UniProtKB-KW"/>
</dbReference>